<evidence type="ECO:0000256" key="3">
    <source>
        <dbReference type="ARBA" id="ARBA00022490"/>
    </source>
</evidence>
<keyword evidence="5" id="KW-0966">Cell projection</keyword>
<feature type="compositionally biased region" description="Basic and acidic residues" evidence="6">
    <location>
        <begin position="1555"/>
        <end position="1568"/>
    </location>
</feature>
<dbReference type="SUPFAM" id="SSF89837">
    <property type="entry name" value="Doublecortin (DC)"/>
    <property type="match status" value="2"/>
</dbReference>
<name>A0AAD5B663_SILAS</name>
<feature type="region of interest" description="Disordered" evidence="6">
    <location>
        <begin position="1887"/>
        <end position="1976"/>
    </location>
</feature>
<evidence type="ECO:0000313" key="8">
    <source>
        <dbReference type="EMBL" id="KAI5627939.1"/>
    </source>
</evidence>
<comment type="subcellular location">
    <subcellularLocation>
        <location evidence="1">Cell projection</location>
    </subcellularLocation>
    <subcellularLocation>
        <location evidence="2">Cytoplasm</location>
    </subcellularLocation>
</comment>
<evidence type="ECO:0000256" key="1">
    <source>
        <dbReference type="ARBA" id="ARBA00004316"/>
    </source>
</evidence>
<organism evidence="8 9">
    <name type="scientific">Silurus asotus</name>
    <name type="common">Amur catfish</name>
    <name type="synonym">Parasilurus asotus</name>
    <dbReference type="NCBI Taxonomy" id="30991"/>
    <lineage>
        <taxon>Eukaryota</taxon>
        <taxon>Metazoa</taxon>
        <taxon>Chordata</taxon>
        <taxon>Craniata</taxon>
        <taxon>Vertebrata</taxon>
        <taxon>Euteleostomi</taxon>
        <taxon>Actinopterygii</taxon>
        <taxon>Neopterygii</taxon>
        <taxon>Teleostei</taxon>
        <taxon>Ostariophysi</taxon>
        <taxon>Siluriformes</taxon>
        <taxon>Siluridae</taxon>
        <taxon>Silurus</taxon>
    </lineage>
</organism>
<dbReference type="PANTHER" id="PTHR23005">
    <property type="entry name" value="RETINITIS PIGMENTOSA 1 PROTEIN"/>
    <property type="match status" value="1"/>
</dbReference>
<dbReference type="PROSITE" id="PS50309">
    <property type="entry name" value="DC"/>
    <property type="match status" value="2"/>
</dbReference>
<feature type="domain" description="Doublecortin" evidence="7">
    <location>
        <begin position="162"/>
        <end position="241"/>
    </location>
</feature>
<feature type="compositionally biased region" description="Basic and acidic residues" evidence="6">
    <location>
        <begin position="1419"/>
        <end position="1487"/>
    </location>
</feature>
<evidence type="ECO:0000256" key="4">
    <source>
        <dbReference type="ARBA" id="ARBA00022737"/>
    </source>
</evidence>
<protein>
    <submittedName>
        <fullName evidence="8">Oxygen-regulated protein 1</fullName>
    </submittedName>
</protein>
<dbReference type="GO" id="GO:0005930">
    <property type="term" value="C:axoneme"/>
    <property type="evidence" value="ECO:0007669"/>
    <property type="project" value="TreeGrafter"/>
</dbReference>
<dbReference type="PANTHER" id="PTHR23005:SF4">
    <property type="entry name" value="OXYGEN-REGULATED PROTEIN 1"/>
    <property type="match status" value="1"/>
</dbReference>
<feature type="region of interest" description="Disordered" evidence="6">
    <location>
        <begin position="1546"/>
        <end position="1585"/>
    </location>
</feature>
<dbReference type="GO" id="GO:0043005">
    <property type="term" value="C:neuron projection"/>
    <property type="evidence" value="ECO:0007669"/>
    <property type="project" value="UniProtKB-ARBA"/>
</dbReference>
<gene>
    <name evidence="8" type="ORF">C0J50_3205</name>
</gene>
<dbReference type="GO" id="GO:0042461">
    <property type="term" value="P:photoreceptor cell development"/>
    <property type="evidence" value="ECO:0007669"/>
    <property type="project" value="TreeGrafter"/>
</dbReference>
<feature type="compositionally biased region" description="Basic and acidic residues" evidence="6">
    <location>
        <begin position="697"/>
        <end position="721"/>
    </location>
</feature>
<feature type="compositionally biased region" description="Basic residues" evidence="6">
    <location>
        <begin position="522"/>
        <end position="536"/>
    </location>
</feature>
<evidence type="ECO:0000313" key="9">
    <source>
        <dbReference type="Proteomes" id="UP001205998"/>
    </source>
</evidence>
<dbReference type="Gene3D" id="3.10.20.230">
    <property type="entry name" value="Doublecortin domain"/>
    <property type="match status" value="2"/>
</dbReference>
<dbReference type="GO" id="GO:0035082">
    <property type="term" value="P:axoneme assembly"/>
    <property type="evidence" value="ECO:0007669"/>
    <property type="project" value="TreeGrafter"/>
</dbReference>
<feature type="region of interest" description="Disordered" evidence="6">
    <location>
        <begin position="1410"/>
        <end position="1487"/>
    </location>
</feature>
<feature type="region of interest" description="Disordered" evidence="6">
    <location>
        <begin position="1675"/>
        <end position="1719"/>
    </location>
</feature>
<feature type="region of interest" description="Disordered" evidence="6">
    <location>
        <begin position="512"/>
        <end position="540"/>
    </location>
</feature>
<accession>A0AAD5B663</accession>
<dbReference type="Pfam" id="PF03607">
    <property type="entry name" value="DCX"/>
    <property type="match status" value="2"/>
</dbReference>
<dbReference type="SMART" id="SM00537">
    <property type="entry name" value="DCX"/>
    <property type="match status" value="2"/>
</dbReference>
<keyword evidence="4" id="KW-0677">Repeat</keyword>
<dbReference type="FunFam" id="3.10.20.230:FF:000006">
    <property type="entry name" value="Oxygen-regulated protein 1"/>
    <property type="match status" value="1"/>
</dbReference>
<feature type="domain" description="Doublecortin" evidence="7">
    <location>
        <begin position="28"/>
        <end position="110"/>
    </location>
</feature>
<feature type="compositionally biased region" description="Polar residues" evidence="6">
    <location>
        <begin position="615"/>
        <end position="625"/>
    </location>
</feature>
<feature type="compositionally biased region" description="Polar residues" evidence="6">
    <location>
        <begin position="1915"/>
        <end position="1933"/>
    </location>
</feature>
<feature type="region of interest" description="Disordered" evidence="6">
    <location>
        <begin position="1"/>
        <end position="27"/>
    </location>
</feature>
<feature type="non-terminal residue" evidence="8">
    <location>
        <position position="1"/>
    </location>
</feature>
<feature type="compositionally biased region" description="Polar residues" evidence="6">
    <location>
        <begin position="1829"/>
        <end position="1840"/>
    </location>
</feature>
<feature type="region of interest" description="Disordered" evidence="6">
    <location>
        <begin position="697"/>
        <end position="729"/>
    </location>
</feature>
<evidence type="ECO:0000256" key="5">
    <source>
        <dbReference type="ARBA" id="ARBA00023273"/>
    </source>
</evidence>
<feature type="region of interest" description="Disordered" evidence="6">
    <location>
        <begin position="246"/>
        <end position="278"/>
    </location>
</feature>
<feature type="region of interest" description="Disordered" evidence="6">
    <location>
        <begin position="1819"/>
        <end position="1872"/>
    </location>
</feature>
<reference evidence="8" key="1">
    <citation type="submission" date="2018-07" db="EMBL/GenBank/DDBJ databases">
        <title>Comparative genomics of catfishes provides insights into carnivory and benthic adaptation.</title>
        <authorList>
            <person name="Zhang Y."/>
            <person name="Wang D."/>
            <person name="Peng Z."/>
            <person name="Zheng S."/>
            <person name="Shao F."/>
            <person name="Tao W."/>
        </authorList>
    </citation>
    <scope>NUCLEOTIDE SEQUENCE</scope>
    <source>
        <strain evidence="8">Chongqing</strain>
    </source>
</reference>
<feature type="region of interest" description="Disordered" evidence="6">
    <location>
        <begin position="393"/>
        <end position="418"/>
    </location>
</feature>
<dbReference type="GO" id="GO:0035556">
    <property type="term" value="P:intracellular signal transduction"/>
    <property type="evidence" value="ECO:0007669"/>
    <property type="project" value="InterPro"/>
</dbReference>
<evidence type="ECO:0000256" key="2">
    <source>
        <dbReference type="ARBA" id="ARBA00004496"/>
    </source>
</evidence>
<evidence type="ECO:0000259" key="7">
    <source>
        <dbReference type="PROSITE" id="PS50309"/>
    </source>
</evidence>
<proteinExistence type="predicted"/>
<sequence>HDPQQPDVFLRSTQTPPSRPLPASKNSKRVCFHKSGDPSFSGHWVVINSRTFKTFDALLDALSKKVPLPFGVRTITTPKGTHAIRSLDDLQHGASYVCSDQRKVKPLNPDEINRRHVPWNSTRPTSAERHGRRGLIRQMVRKNEAGRMANMAESSVTVRTPKRLVVFKNRDPSSKRIVVLQRRTAPTYEALLEYLSQVMQFPVVKLYTTDGRRVEGLPALILCSGVIVAAGNEPFQQANFKLHASSQPSRSVLSETTGSTKKQPPVRQNLTSRRPRSRNFSLSSERYFVNQINMSLNESRSSDVKMGSTVNVNNQALESEEIKNRDLMTGLEEKDCVIIPSEDEIEKSFRVNHDGSMTVEMKVRLTIKQEEMIRWTTTVSRAGVNSQKMAAFSQPISNSADNEDNNNNRTRKSKLDGYESKGVNTQIFEPNKLSKQGECGSVIYEAFEKKHKARFRRLPTPGPRRVRRKETLVENIKRPSQTEVQESTVGAYSQIEHTAESELSEGYCVVSHSSSSSARPVPKSRKKNLGKAKCNKTHSSLSGMAEVLQLHNKGTEITETITHIHQSQDTRENSTAKSWDGEEGGCELTSQEHKKSAESRHRSSRNDCDTDLRKQSVSSGSGNARNNKLLSLVSSQSSSSKKISNNASSCNDYEIYARCETSEKGVEPSTKEDFQNKMTDKHVLLKSIVKDKKQNSTAEDFLKKQKYNDSPESHRCTESGKPKVKKRRKIQSPKINALHSNSLMDTAQRHSDMQRLLMKERLDMIPSSHSAPFIILTKQRSGNGSIKKSVKKCKELSESVSTPVLHSSPCNVHQYVKNWLENIHPESIPYMDELNPHESRARFQIESDFSDVSEMRYESEENSAPMNKTMSRQPVKIGCEGEPVETQHLRRSKSMPSVKIHAPEKKIGARQDKSLEELISKLPDTGGDTSPNTQLNRRSGMKQVLEQLCSSVPLIRRACSDSHLSSLKKRKKSSSLPDFSSMLSSVFGSPSKALLSLLTVMTLRDGIANYADKESGFAKANNTSSNPEALQVMQSIQNLTKIENEEELQSSLVNLHSSTSAQLKRSWRDFQNDIKERPCISPRHLEFNSEEDVQDKERSFGIKEVMDELNMCEDLRREVSLLVRNEWTRFGRAKPTKEHFGLEKETTNVACENVDDLGSFLKGKAKHLEKNQSQSTDIITTKTALLSAESEDLQLPESSPHNPALLSNALVVDESGLKTVQTEDMTNQKGLVIAYKSDLVDDVKTSQERVLENEPSQADLCVKKQKMMDNVHMIDERNTADEISQVDEVQESDYSPANLKDKVKWQEDASCMQSESELLSPSSGTEAKNVRSNSEVIVNHCKRADFTDSLEGCGVNVKEGHIYCETRGRLKQPDAISVASEIDTIEERHPNNGTIQTEEKDAMYNESAASDFSVDEADPQSHNDNNHNEGNNDLKETTCGTSERENPTAELHHSSAFDREIERSDHKSPSCTWHESDPEYELQKSEEESVKHFYNAKYNDEEADTNEHFDAEPSSLLQLDQEDEYLEPHKGHEVVTEIDLQTLEEKSVRKNLTHPAKEKDDGTDKHDGNQSNALDTDKDLDTQSPHCLEGASFSDFLNWESCKSEEKHKAQLDSSGKEEADMDNNVHILNNLCPNTVFPQQLLDFLNLALKSSALIFTYDPNGFLRIEPDRCKHRTMSSSKNNVDNHYGRESLPSPNTSGLSDYRHDTSDSGGDLLQDSTDLLTESGEDEAERRFIYRSHKTKTQDNSLKKLSRILNSPASVVDTSVQDQIFCNSSDSFGNSELAQCPAFNAKNDSGEGILIDKGRWLLKENHLIRKSPPVPMGMYENGDTTSVDTGQENTSEDAPYAPCGRKTAPLAASSSSELEDMTKPSTPKCTYFNMVHSSDSDPLLDHQNITSNNGRGFTRKSKEVSPLGETSKTQPKKNGSLPSFTSVDFKLAAGKVHPEDSGASSVGGESARSPSVRCNTSHEQEPVQSLSLRCGQHCPIL</sequence>
<dbReference type="InterPro" id="IPR003533">
    <property type="entry name" value="Doublecortin_dom"/>
</dbReference>
<feature type="compositionally biased region" description="Low complexity" evidence="6">
    <location>
        <begin position="512"/>
        <end position="521"/>
    </location>
</feature>
<feature type="region of interest" description="Disordered" evidence="6">
    <location>
        <begin position="111"/>
        <end position="131"/>
    </location>
</feature>
<feature type="compositionally biased region" description="Low complexity" evidence="6">
    <location>
        <begin position="397"/>
        <end position="408"/>
    </location>
</feature>
<dbReference type="GO" id="GO:0060041">
    <property type="term" value="P:retina development in camera-type eye"/>
    <property type="evidence" value="ECO:0007669"/>
    <property type="project" value="TreeGrafter"/>
</dbReference>
<dbReference type="InterPro" id="IPR036572">
    <property type="entry name" value="Doublecortin_dom_sf"/>
</dbReference>
<keyword evidence="3" id="KW-0963">Cytoplasm</keyword>
<evidence type="ECO:0000256" key="6">
    <source>
        <dbReference type="SAM" id="MobiDB-lite"/>
    </source>
</evidence>
<feature type="region of interest" description="Disordered" evidence="6">
    <location>
        <begin position="562"/>
        <end position="627"/>
    </location>
</feature>
<feature type="non-terminal residue" evidence="8">
    <location>
        <position position="1988"/>
    </location>
</feature>
<keyword evidence="9" id="KW-1185">Reference proteome</keyword>
<feature type="compositionally biased region" description="Basic and acidic residues" evidence="6">
    <location>
        <begin position="590"/>
        <end position="614"/>
    </location>
</feature>
<comment type="caution">
    <text evidence="8">The sequence shown here is derived from an EMBL/GenBank/DDBJ whole genome shotgun (WGS) entry which is preliminary data.</text>
</comment>
<dbReference type="Proteomes" id="UP001205998">
    <property type="component" value="Unassembled WGS sequence"/>
</dbReference>
<dbReference type="EMBL" id="MU548165">
    <property type="protein sequence ID" value="KAI5627939.1"/>
    <property type="molecule type" value="Genomic_DNA"/>
</dbReference>